<dbReference type="GO" id="GO:0015627">
    <property type="term" value="C:type II protein secretion system complex"/>
    <property type="evidence" value="ECO:0007669"/>
    <property type="project" value="TreeGrafter"/>
</dbReference>
<dbReference type="InterPro" id="IPR003583">
    <property type="entry name" value="Hlx-hairpin-Hlx_DNA-bd_motif"/>
</dbReference>
<gene>
    <name evidence="4" type="ORF">BJ976_000953</name>
</gene>
<dbReference type="GO" id="GO:0015628">
    <property type="term" value="P:protein secretion by the type II secretion system"/>
    <property type="evidence" value="ECO:0007669"/>
    <property type="project" value="TreeGrafter"/>
</dbReference>
<evidence type="ECO:0000313" key="5">
    <source>
        <dbReference type="Proteomes" id="UP000560081"/>
    </source>
</evidence>
<evidence type="ECO:0000313" key="4">
    <source>
        <dbReference type="EMBL" id="MBB4882602.1"/>
    </source>
</evidence>
<dbReference type="RefSeq" id="WP_135030854.1">
    <property type="nucleotide sequence ID" value="NZ_BMLA01000001.1"/>
</dbReference>
<proteinExistence type="predicted"/>
<comment type="caution">
    <text evidence="4">The sequence shown here is derived from an EMBL/GenBank/DDBJ whole genome shotgun (WGS) entry which is preliminary data.</text>
</comment>
<name>A0A4Y8WWX1_9MICC</name>
<dbReference type="SMART" id="SM00278">
    <property type="entry name" value="HhH1"/>
    <property type="match status" value="2"/>
</dbReference>
<keyword evidence="5" id="KW-1185">Reference proteome</keyword>
<keyword evidence="2" id="KW-1133">Transmembrane helix</keyword>
<feature type="domain" description="Helix-hairpin-helix DNA-binding motif class 1" evidence="3">
    <location>
        <begin position="283"/>
        <end position="302"/>
    </location>
</feature>
<keyword evidence="2" id="KW-0472">Membrane</keyword>
<feature type="region of interest" description="Disordered" evidence="1">
    <location>
        <begin position="200"/>
        <end position="244"/>
    </location>
</feature>
<dbReference type="AlphaFoldDB" id="A0A4Y8WWX1"/>
<keyword evidence="2" id="KW-0812">Transmembrane</keyword>
<organism evidence="4 5">
    <name type="scientific">Micrococcus flavus</name>
    <dbReference type="NCBI Taxonomy" id="384602"/>
    <lineage>
        <taxon>Bacteria</taxon>
        <taxon>Bacillati</taxon>
        <taxon>Actinomycetota</taxon>
        <taxon>Actinomycetes</taxon>
        <taxon>Micrococcales</taxon>
        <taxon>Micrococcaceae</taxon>
        <taxon>Micrococcus</taxon>
    </lineage>
</organism>
<accession>A0A4Y8WWX1</accession>
<feature type="compositionally biased region" description="Low complexity" evidence="1">
    <location>
        <begin position="200"/>
        <end position="240"/>
    </location>
</feature>
<dbReference type="InterPro" id="IPR019554">
    <property type="entry name" value="Soluble_ligand-bd"/>
</dbReference>
<dbReference type="EMBL" id="JACHMC010000001">
    <property type="protein sequence ID" value="MBB4882602.1"/>
    <property type="molecule type" value="Genomic_DNA"/>
</dbReference>
<protein>
    <submittedName>
        <fullName evidence="4">Competence protein ComEA</fullName>
    </submittedName>
</protein>
<dbReference type="OrthoDB" id="9758724at2"/>
<reference evidence="4 5" key="1">
    <citation type="submission" date="2020-08" db="EMBL/GenBank/DDBJ databases">
        <title>Sequencing the genomes of 1000 actinobacteria strains.</title>
        <authorList>
            <person name="Klenk H.-P."/>
        </authorList>
    </citation>
    <scope>NUCLEOTIDE SEQUENCE [LARGE SCALE GENOMIC DNA]</scope>
    <source>
        <strain evidence="4 5">DSM 19079</strain>
    </source>
</reference>
<feature type="transmembrane region" description="Helical" evidence="2">
    <location>
        <begin position="43"/>
        <end position="63"/>
    </location>
</feature>
<dbReference type="InterPro" id="IPR051675">
    <property type="entry name" value="Endo/Exo/Phosphatase_dom_1"/>
</dbReference>
<feature type="compositionally biased region" description="Low complexity" evidence="1">
    <location>
        <begin position="91"/>
        <end position="129"/>
    </location>
</feature>
<evidence type="ECO:0000259" key="3">
    <source>
        <dbReference type="SMART" id="SM00278"/>
    </source>
</evidence>
<dbReference type="GO" id="GO:0006281">
    <property type="term" value="P:DNA repair"/>
    <property type="evidence" value="ECO:0007669"/>
    <property type="project" value="InterPro"/>
</dbReference>
<dbReference type="Proteomes" id="UP000560081">
    <property type="component" value="Unassembled WGS sequence"/>
</dbReference>
<evidence type="ECO:0000256" key="1">
    <source>
        <dbReference type="SAM" id="MobiDB-lite"/>
    </source>
</evidence>
<feature type="region of interest" description="Disordered" evidence="1">
    <location>
        <begin position="1"/>
        <end position="35"/>
    </location>
</feature>
<dbReference type="Pfam" id="PF12836">
    <property type="entry name" value="HHH_3"/>
    <property type="match status" value="1"/>
</dbReference>
<dbReference type="Pfam" id="PF10531">
    <property type="entry name" value="SLBB"/>
    <property type="match status" value="1"/>
</dbReference>
<dbReference type="PANTHER" id="PTHR21180:SF32">
    <property type="entry name" value="ENDONUCLEASE_EXONUCLEASE_PHOSPHATASE FAMILY DOMAIN-CONTAINING PROTEIN 1"/>
    <property type="match status" value="1"/>
</dbReference>
<dbReference type="PANTHER" id="PTHR21180">
    <property type="entry name" value="ENDONUCLEASE/EXONUCLEASE/PHOSPHATASE FAMILY DOMAIN-CONTAINING PROTEIN 1"/>
    <property type="match status" value="1"/>
</dbReference>
<feature type="region of interest" description="Disordered" evidence="1">
    <location>
        <begin position="72"/>
        <end position="137"/>
    </location>
</feature>
<feature type="domain" description="Helix-hairpin-helix DNA-binding motif class 1" evidence="3">
    <location>
        <begin position="253"/>
        <end position="272"/>
    </location>
</feature>
<dbReference type="Gene3D" id="1.10.150.320">
    <property type="entry name" value="Photosystem II 12 kDa extrinsic protein"/>
    <property type="match status" value="1"/>
</dbReference>
<dbReference type="InterPro" id="IPR010994">
    <property type="entry name" value="RuvA_2-like"/>
</dbReference>
<dbReference type="SUPFAM" id="SSF47781">
    <property type="entry name" value="RuvA domain 2-like"/>
    <property type="match status" value="1"/>
</dbReference>
<dbReference type="GO" id="GO:0003677">
    <property type="term" value="F:DNA binding"/>
    <property type="evidence" value="ECO:0007669"/>
    <property type="project" value="InterPro"/>
</dbReference>
<sequence length="305" mass="29183">MSTPLLDPSRPGAPADPPVTAADLRPVSPDWERPPDRAPLLRWRAAGTALLLVLVAAAAWWAVRWLTSPVPPSVAGPSAAAPAAPAPASPGVPGVPAAPSAAAGADAGASAGTAASAAGSDPAAADPSGPAGGPGAATGPAVLRVHVVGQVRRPGVVELTPGARVSDAVAAAGGASGDARTDRINLAAPVADGQQVVVPDADTDLTPDTAGPGAAADAAAGPGSTDSSTAGGTGGAAAAPGDDRVDLNTADAAALETLPGVGPATAEKIIDHRQSVGPYTGLQDLDAVPGIGPATLDRLADHVTW</sequence>
<evidence type="ECO:0000256" key="2">
    <source>
        <dbReference type="SAM" id="Phobius"/>
    </source>
</evidence>
<dbReference type="Gene3D" id="3.10.560.10">
    <property type="entry name" value="Outer membrane lipoprotein wza domain like"/>
    <property type="match status" value="1"/>
</dbReference>